<dbReference type="KEGG" id="dda:Dd703_3828"/>
<organism evidence="2 3">
    <name type="scientific">Musicola paradisiaca (strain Ech703)</name>
    <name type="common">Dickeya paradisiaca</name>
    <name type="synonym">Dickeya dadantii</name>
    <dbReference type="NCBI Taxonomy" id="579405"/>
    <lineage>
        <taxon>Bacteria</taxon>
        <taxon>Pseudomonadati</taxon>
        <taxon>Pseudomonadota</taxon>
        <taxon>Gammaproteobacteria</taxon>
        <taxon>Enterobacterales</taxon>
        <taxon>Pectobacteriaceae</taxon>
        <taxon>Musicola</taxon>
    </lineage>
</organism>
<reference evidence="2" key="1">
    <citation type="submission" date="2009-06" db="EMBL/GenBank/DDBJ databases">
        <title>Complete sequence of Dickeya dadantii Ech703.</title>
        <authorList>
            <consortium name="US DOE Joint Genome Institute"/>
            <person name="Lucas S."/>
            <person name="Copeland A."/>
            <person name="Lapidus A."/>
            <person name="Glavina del Rio T."/>
            <person name="Dalin E."/>
            <person name="Tice H."/>
            <person name="Bruce D."/>
            <person name="Goodwin L."/>
            <person name="Pitluck S."/>
            <person name="Chertkov O."/>
            <person name="Brettin T."/>
            <person name="Detter J.C."/>
            <person name="Han C."/>
            <person name="Larimer F."/>
            <person name="Land M."/>
            <person name="Hauser L."/>
            <person name="Kyrpides N."/>
            <person name="Mikhailova N."/>
            <person name="Balakrishnan V."/>
            <person name="Glasner J."/>
            <person name="Perna N.T."/>
        </authorList>
    </citation>
    <scope>NUCLEOTIDE SEQUENCE [LARGE SCALE GENOMIC DNA]</scope>
    <source>
        <strain evidence="2">Ech703</strain>
    </source>
</reference>
<dbReference type="eggNOG" id="COG5004">
    <property type="taxonomic scope" value="Bacteria"/>
</dbReference>
<feature type="region of interest" description="Disordered" evidence="1">
    <location>
        <begin position="52"/>
        <end position="73"/>
    </location>
</feature>
<sequence>MVVWALQGDTVDLLCYRHYGTSAGVTEQVIAANPGLSRQMFLTAGQAVTLPEISRSTEQETGSYGIKRSSAPE</sequence>
<proteinExistence type="predicted"/>
<accession>C6C5E4</accession>
<keyword evidence="3" id="KW-1185">Reference proteome</keyword>
<dbReference type="InterPro" id="IPR008861">
    <property type="entry name" value="GpX-like"/>
</dbReference>
<name>C6C5E4_MUSP7</name>
<evidence type="ECO:0000313" key="3">
    <source>
        <dbReference type="Proteomes" id="UP000002734"/>
    </source>
</evidence>
<evidence type="ECO:0000313" key="2">
    <source>
        <dbReference type="EMBL" id="ACS87581.1"/>
    </source>
</evidence>
<protein>
    <submittedName>
        <fullName evidence="2">Tail X family protein</fullName>
    </submittedName>
</protein>
<dbReference type="Pfam" id="PF05489">
    <property type="entry name" value="Phage_tail_X"/>
    <property type="match status" value="1"/>
</dbReference>
<gene>
    <name evidence="2" type="ordered locus">Dd703_3828</name>
</gene>
<dbReference type="Gene3D" id="3.10.350.10">
    <property type="entry name" value="LysM domain"/>
    <property type="match status" value="1"/>
</dbReference>
<evidence type="ECO:0000256" key="1">
    <source>
        <dbReference type="SAM" id="MobiDB-lite"/>
    </source>
</evidence>
<dbReference type="EMBL" id="CP001654">
    <property type="protein sequence ID" value="ACS87581.1"/>
    <property type="molecule type" value="Genomic_DNA"/>
</dbReference>
<dbReference type="STRING" id="579405.Dd703_3828"/>
<dbReference type="InterPro" id="IPR036779">
    <property type="entry name" value="LysM_dom_sf"/>
</dbReference>
<dbReference type="RefSeq" id="WP_015855473.1">
    <property type="nucleotide sequence ID" value="NC_012880.1"/>
</dbReference>
<dbReference type="HOGENOM" id="CLU_175462_2_2_6"/>
<dbReference type="AlphaFoldDB" id="C6C5E4"/>
<dbReference type="Proteomes" id="UP000002734">
    <property type="component" value="Chromosome"/>
</dbReference>